<reference evidence="1 2" key="1">
    <citation type="submission" date="2016-07" db="EMBL/GenBank/DDBJ databases">
        <title>Draft genome of Scalindua rubra, obtained from a brine-seawater interface in the Red Sea, sheds light on salt adaptation in anammox bacteria.</title>
        <authorList>
            <person name="Speth D.R."/>
            <person name="Lagkouvardos I."/>
            <person name="Wang Y."/>
            <person name="Qian P.-Y."/>
            <person name="Dutilh B.E."/>
            <person name="Jetten M.S."/>
        </authorList>
    </citation>
    <scope>NUCLEOTIDE SEQUENCE [LARGE SCALE GENOMIC DNA]</scope>
    <source>
        <strain evidence="1">BSI-1</strain>
    </source>
</reference>
<name>A0A1E3XBF6_9BACT</name>
<evidence type="ECO:0000313" key="2">
    <source>
        <dbReference type="Proteomes" id="UP000094056"/>
    </source>
</evidence>
<dbReference type="EMBL" id="MAYW01000042">
    <property type="protein sequence ID" value="ODS32956.1"/>
    <property type="molecule type" value="Genomic_DNA"/>
</dbReference>
<evidence type="ECO:0000313" key="1">
    <source>
        <dbReference type="EMBL" id="ODS32956.1"/>
    </source>
</evidence>
<comment type="caution">
    <text evidence="1">The sequence shown here is derived from an EMBL/GenBank/DDBJ whole genome shotgun (WGS) entry which is preliminary data.</text>
</comment>
<accession>A0A1E3XBF6</accession>
<dbReference type="AlphaFoldDB" id="A0A1E3XBF6"/>
<organism evidence="1 2">
    <name type="scientific">Candidatus Scalindua rubra</name>
    <dbReference type="NCBI Taxonomy" id="1872076"/>
    <lineage>
        <taxon>Bacteria</taxon>
        <taxon>Pseudomonadati</taxon>
        <taxon>Planctomycetota</taxon>
        <taxon>Candidatus Brocadiia</taxon>
        <taxon>Candidatus Brocadiales</taxon>
        <taxon>Candidatus Scalinduaceae</taxon>
        <taxon>Candidatus Scalindua</taxon>
    </lineage>
</organism>
<dbReference type="PATRIC" id="fig|1872076.5.peg.2230"/>
<gene>
    <name evidence="1" type="ORF">SCARUB_01895</name>
</gene>
<proteinExistence type="predicted"/>
<protein>
    <submittedName>
        <fullName evidence="1">Uncharacterized protein</fullName>
    </submittedName>
</protein>
<sequence length="122" mass="14695">MNKKLSLLASLENIYVFTYANIVKRASTIDVIWFNERKMPSYFFEVELTTDIYNSFIKFGELRDFYAKFYIISDVARKREYETKLDSNIFREIKSRIKFMSFDELAIIHTNSHKFFKTNILI</sequence>
<dbReference type="Proteomes" id="UP000094056">
    <property type="component" value="Unassembled WGS sequence"/>
</dbReference>